<evidence type="ECO:0000313" key="2">
    <source>
        <dbReference type="EMBL" id="GAH91703.1"/>
    </source>
</evidence>
<protein>
    <submittedName>
        <fullName evidence="2">Uncharacterized protein</fullName>
    </submittedName>
</protein>
<evidence type="ECO:0000256" key="1">
    <source>
        <dbReference type="SAM" id="MobiDB-lite"/>
    </source>
</evidence>
<feature type="compositionally biased region" description="Low complexity" evidence="1">
    <location>
        <begin position="15"/>
        <end position="29"/>
    </location>
</feature>
<feature type="region of interest" description="Disordered" evidence="1">
    <location>
        <begin position="269"/>
        <end position="305"/>
    </location>
</feature>
<organism evidence="2">
    <name type="scientific">marine sediment metagenome</name>
    <dbReference type="NCBI Taxonomy" id="412755"/>
    <lineage>
        <taxon>unclassified sequences</taxon>
        <taxon>metagenomes</taxon>
        <taxon>ecological metagenomes</taxon>
    </lineage>
</organism>
<name>X1LC31_9ZZZZ</name>
<reference evidence="2" key="1">
    <citation type="journal article" date="2014" name="Front. Microbiol.">
        <title>High frequency of phylogenetically diverse reductive dehalogenase-homologous genes in deep subseafloor sedimentary metagenomes.</title>
        <authorList>
            <person name="Kawai M."/>
            <person name="Futagami T."/>
            <person name="Toyoda A."/>
            <person name="Takaki Y."/>
            <person name="Nishi S."/>
            <person name="Hori S."/>
            <person name="Arai W."/>
            <person name="Tsubouchi T."/>
            <person name="Morono Y."/>
            <person name="Uchiyama I."/>
            <person name="Ito T."/>
            <person name="Fujiyama A."/>
            <person name="Inagaki F."/>
            <person name="Takami H."/>
        </authorList>
    </citation>
    <scope>NUCLEOTIDE SEQUENCE</scope>
    <source>
        <strain evidence="2">Expedition CK06-06</strain>
    </source>
</reference>
<proteinExistence type="predicted"/>
<comment type="caution">
    <text evidence="2">The sequence shown here is derived from an EMBL/GenBank/DDBJ whole genome shotgun (WGS) entry which is preliminary data.</text>
</comment>
<gene>
    <name evidence="2" type="ORF">S06H3_00128</name>
</gene>
<feature type="compositionally biased region" description="Low complexity" evidence="1">
    <location>
        <begin position="269"/>
        <end position="279"/>
    </location>
</feature>
<accession>X1LC31</accession>
<dbReference type="EMBL" id="BARV01000019">
    <property type="protein sequence ID" value="GAH91703.1"/>
    <property type="molecule type" value="Genomic_DNA"/>
</dbReference>
<feature type="region of interest" description="Disordered" evidence="1">
    <location>
        <begin position="1"/>
        <end position="29"/>
    </location>
</feature>
<dbReference type="AlphaFoldDB" id="X1LC31"/>
<sequence length="425" mass="45331">MAHKKSKKPKKEESPVVVNSTSDNDVDLVGGMDGEDFQELFGDGSENITVQLYRNEPEYHDGRRCTGFLGALQPGDDLESIRQRFGGGRYVLRRQVNGRFAGNRIVTIVGNPKLEGLPSTDGASAPGTAQELGRMNVGGLDIPLTDDINKLKNILLYVRMVKEVLPDPVVPVAPPVPPDINVAILSMLMEARREPDVLDQVDKLTGVFDRLKSISPDGSGSTNWLDIGNQVIKAFTGYVDLAARKAAMAGMAGTPRAAPVTPQIAAGAAAPGASASGQSDPGKVAPPGDMPVESDAGTAPNGEAQNELEPHQVVAEKAAAYVVAGYNSEPRQTPMQTAAILDAVLPLPELLRPGLIEYKGVLGAIAKIQYDNQVETTPEDIENFILYFNAVFDAFISTSSEKLKQVFMDAGDQKPSAENSQQAEI</sequence>